<dbReference type="InterPro" id="IPR025949">
    <property type="entry name" value="PapC-like_C"/>
</dbReference>
<accession>A0A3N2SBJ8</accession>
<dbReference type="Gene3D" id="2.60.40.2610">
    <property type="entry name" value="Outer membrane usher protein FimD, plug domain"/>
    <property type="match status" value="1"/>
</dbReference>
<comment type="caution">
    <text evidence="3">The sequence shown here is derived from an EMBL/GenBank/DDBJ whole genome shotgun (WGS) entry which is preliminary data.</text>
</comment>
<dbReference type="OrthoDB" id="8587at2"/>
<name>A0A3N2SBJ8_9ENTR</name>
<feature type="chain" id="PRO_5018240707" evidence="1">
    <location>
        <begin position="27"/>
        <end position="784"/>
    </location>
</feature>
<dbReference type="PANTHER" id="PTHR30451:SF5">
    <property type="entry name" value="SLR0019 PROTEIN"/>
    <property type="match status" value="1"/>
</dbReference>
<dbReference type="Gene3D" id="2.60.40.2070">
    <property type="match status" value="1"/>
</dbReference>
<reference evidence="3 4" key="1">
    <citation type="submission" date="2018-10" db="EMBL/GenBank/DDBJ databases">
        <title>Horizontal transference of carbapenem resistance between Klebsiella pneumoniae and Kluyvera ascorbata during abdominal infection: a case report.</title>
        <authorList>
            <person name="Raro O.H.F."/>
            <person name="Lima-Morales D."/>
            <person name="Barth A.L."/>
            <person name="Paim T.G.S."/>
            <person name="Mott M.P."/>
            <person name="Riche C.V.W."/>
            <person name="Teixeira U.F."/>
            <person name="Waechter F."/>
            <person name="Dias C.A.G."/>
        </authorList>
    </citation>
    <scope>NUCLEOTIDE SEQUENCE [LARGE SCALE GENOMIC DNA]</scope>
    <source>
        <strain evidence="3 4">OT2</strain>
    </source>
</reference>
<feature type="domain" description="PapC-like C-terminal" evidence="2">
    <location>
        <begin position="696"/>
        <end position="761"/>
    </location>
</feature>
<dbReference type="InterPro" id="IPR042186">
    <property type="entry name" value="FimD_plug_dom"/>
</dbReference>
<evidence type="ECO:0000313" key="4">
    <source>
        <dbReference type="Proteomes" id="UP000268051"/>
    </source>
</evidence>
<dbReference type="Pfam" id="PF13953">
    <property type="entry name" value="PapC_C"/>
    <property type="match status" value="1"/>
</dbReference>
<keyword evidence="1" id="KW-0732">Signal</keyword>
<evidence type="ECO:0000313" key="3">
    <source>
        <dbReference type="EMBL" id="ROU17074.1"/>
    </source>
</evidence>
<evidence type="ECO:0000259" key="2">
    <source>
        <dbReference type="Pfam" id="PF13953"/>
    </source>
</evidence>
<dbReference type="Proteomes" id="UP000268051">
    <property type="component" value="Unassembled WGS sequence"/>
</dbReference>
<dbReference type="AlphaFoldDB" id="A0A3N2SBJ8"/>
<dbReference type="GO" id="GO:0009297">
    <property type="term" value="P:pilus assembly"/>
    <property type="evidence" value="ECO:0007669"/>
    <property type="project" value="InterPro"/>
</dbReference>
<dbReference type="EMBL" id="RHFN01000003">
    <property type="protein sequence ID" value="ROU17074.1"/>
    <property type="molecule type" value="Genomic_DNA"/>
</dbReference>
<dbReference type="PANTHER" id="PTHR30451">
    <property type="entry name" value="OUTER MEMBRANE USHER PROTEIN"/>
    <property type="match status" value="1"/>
</dbReference>
<feature type="signal peptide" evidence="1">
    <location>
        <begin position="1"/>
        <end position="26"/>
    </location>
</feature>
<proteinExistence type="predicted"/>
<dbReference type="GO" id="GO:0009279">
    <property type="term" value="C:cell outer membrane"/>
    <property type="evidence" value="ECO:0007669"/>
    <property type="project" value="TreeGrafter"/>
</dbReference>
<dbReference type="RefSeq" id="WP_123650409.1">
    <property type="nucleotide sequence ID" value="NZ_RHFN01000003.1"/>
</dbReference>
<dbReference type="InterPro" id="IPR000015">
    <property type="entry name" value="Fimb_usher"/>
</dbReference>
<dbReference type="InterPro" id="IPR043142">
    <property type="entry name" value="PapC-like_C_sf"/>
</dbReference>
<sequence length="784" mass="86077">MRNNRPSILLRNTLPLWFLVCTHAYAAANATLYLTATVNGQVIKGFVKAKNRDNKLYISANDAKKLDIETASLPEKQGYLDLSPQDGLDVTFDNLSQSINIVASKEWLGRDSRLVNRNGSHLVHNSQLSPEVRGLALNYNIFTSHESGEQDTSLFSEFRTFGLGPGFFSSSFNSKDTTNTTDAERGTRRLMSSWVYQNVDKLFSMTLGDSFTTSQSWNNSVRFGGINIAHNYATQPNFSTSSQDILTDSVTLPSTVDLYVRGVKASSQRVDPGQFTLNTAPIFTGNEGAQVVITDINGQQRVVNLDLYGATQLLSAGLNTWGVSAGWLRKDYTYQSNSYDSQFVGVGDWRYGFSNKSTVGLHAEQSVQLHNEGIGWDYLLSPTLGVFHLNASNSQYDDNSGSQWGSGWQWNNRRYNVALNHSQASNGYRDVSSIADNTLTTREDSAFASVAFDAAGTFGVSWVNQTYQDSSSQYAGVSWSRSYAHGITLATSLTHELGDERNTTVFLNVSMPLNQNKDYLSLQDSHDNDGNAMQASLTHSLDANKPGWGWNMSAQSGDNAAIHATVQHRNHWSDMALGFNRQDNASDYYGSLSGALGLFMGHPYATRVLGSAFAIVDTSNVPDVPVYLEHRPVGHTDNNGMLFLNNLNPYQENRLDIDVLQLDEEYRAPYTSDVLIPKTASGALAKFTIYKTHALLMTVKTADGKNVPFSAQVRVSTAQGKAPSHGTQQTIAGYDGKVYLEDPPASGKVSVQWASSSCQVTLPQQRSHSHSVEVINALCQSLAH</sequence>
<dbReference type="Pfam" id="PF00577">
    <property type="entry name" value="Usher"/>
    <property type="match status" value="1"/>
</dbReference>
<organism evidence="3 4">
    <name type="scientific">Kluyvera ascorbata</name>
    <dbReference type="NCBI Taxonomy" id="51288"/>
    <lineage>
        <taxon>Bacteria</taxon>
        <taxon>Pseudomonadati</taxon>
        <taxon>Pseudomonadota</taxon>
        <taxon>Gammaproteobacteria</taxon>
        <taxon>Enterobacterales</taxon>
        <taxon>Enterobacteriaceae</taxon>
        <taxon>Kluyvera</taxon>
    </lineage>
</organism>
<dbReference type="GO" id="GO:0015473">
    <property type="term" value="F:fimbrial usher porin activity"/>
    <property type="evidence" value="ECO:0007669"/>
    <property type="project" value="InterPro"/>
</dbReference>
<gene>
    <name evidence="3" type="ORF">EB837_03940</name>
</gene>
<protein>
    <submittedName>
        <fullName evidence="3">Fimbrial biogenesis outer membrane usher protein</fullName>
    </submittedName>
</protein>
<dbReference type="Gene3D" id="2.60.40.3110">
    <property type="match status" value="1"/>
</dbReference>
<evidence type="ECO:0000256" key="1">
    <source>
        <dbReference type="SAM" id="SignalP"/>
    </source>
</evidence>